<name>A0A1H9YDA5_9FIRM</name>
<gene>
    <name evidence="2" type="ORF">SAMN03080614_1002130</name>
</gene>
<evidence type="ECO:0000256" key="1">
    <source>
        <dbReference type="SAM" id="Phobius"/>
    </source>
</evidence>
<feature type="transmembrane region" description="Helical" evidence="1">
    <location>
        <begin position="6"/>
        <end position="22"/>
    </location>
</feature>
<keyword evidence="3" id="KW-1185">Reference proteome</keyword>
<evidence type="ECO:0000313" key="2">
    <source>
        <dbReference type="EMBL" id="SES66950.1"/>
    </source>
</evidence>
<proteinExistence type="predicted"/>
<dbReference type="AlphaFoldDB" id="A0A1H9YDA5"/>
<sequence length="279" mass="32200">MNKKAIISILLVVFIILGLWNIRGDSKRSEAEGDLEFFGGELMSIEYVILDDFAYFGSVLIINQRIDKMDVIGINGTNIDGTNFSFELSDLLDTYKGFYIYDFRIDIVDLDENENFFEVKSVDLKINNTDLNFPLNKVIFYRTNNIEQGNLYGKDFYIDGAPVTRNWDTEQLSYRIYTNKAIDIKNISFTNQDIQAENLRFFNGVKVTENGLIPAETEAQFSFDLVKTKNINNNTFLFTDIIIEYIVVDTGEKFYSHGPMLLKIGDISPENIMKYIDKR</sequence>
<dbReference type="RefSeq" id="WP_091348281.1">
    <property type="nucleotide sequence ID" value="NZ_FOIF01000002.1"/>
</dbReference>
<reference evidence="3" key="1">
    <citation type="submission" date="2016-10" db="EMBL/GenBank/DDBJ databases">
        <authorList>
            <person name="Varghese N."/>
            <person name="Submissions S."/>
        </authorList>
    </citation>
    <scope>NUCLEOTIDE SEQUENCE [LARGE SCALE GENOMIC DNA]</scope>
    <source>
        <strain evidence="3">DSM 13577</strain>
    </source>
</reference>
<dbReference type="Proteomes" id="UP000243819">
    <property type="component" value="Unassembled WGS sequence"/>
</dbReference>
<organism evidence="2 3">
    <name type="scientific">Anaerobranca gottschalkii DSM 13577</name>
    <dbReference type="NCBI Taxonomy" id="1120990"/>
    <lineage>
        <taxon>Bacteria</taxon>
        <taxon>Bacillati</taxon>
        <taxon>Bacillota</taxon>
        <taxon>Clostridia</taxon>
        <taxon>Eubacteriales</taxon>
        <taxon>Proteinivoracaceae</taxon>
        <taxon>Anaerobranca</taxon>
    </lineage>
</organism>
<evidence type="ECO:0000313" key="3">
    <source>
        <dbReference type="Proteomes" id="UP000243819"/>
    </source>
</evidence>
<keyword evidence="1" id="KW-0472">Membrane</keyword>
<dbReference type="EMBL" id="FOIF01000002">
    <property type="protein sequence ID" value="SES66950.1"/>
    <property type="molecule type" value="Genomic_DNA"/>
</dbReference>
<accession>A0A1H9YDA5</accession>
<keyword evidence="1" id="KW-1133">Transmembrane helix</keyword>
<protein>
    <submittedName>
        <fullName evidence="2">Uncharacterized protein</fullName>
    </submittedName>
</protein>
<keyword evidence="1" id="KW-0812">Transmembrane</keyword>
<dbReference type="STRING" id="1120990.SAMN03080614_1002130"/>